<comment type="caution">
    <text evidence="2">The sequence shown here is derived from an EMBL/GenBank/DDBJ whole genome shotgun (WGS) entry which is preliminary data.</text>
</comment>
<keyword evidence="1" id="KW-1133">Transmembrane helix</keyword>
<dbReference type="Proteomes" id="UP000005953">
    <property type="component" value="Unassembled WGS sequence"/>
</dbReference>
<dbReference type="EMBL" id="AAOE01000025">
    <property type="protein sequence ID" value="EAR08139.1"/>
    <property type="molecule type" value="Genomic_DNA"/>
</dbReference>
<keyword evidence="3" id="KW-1185">Reference proteome</keyword>
<evidence type="ECO:0000256" key="1">
    <source>
        <dbReference type="SAM" id="Phobius"/>
    </source>
</evidence>
<dbReference type="AlphaFoldDB" id="A4BID2"/>
<evidence type="ECO:0008006" key="4">
    <source>
        <dbReference type="Google" id="ProtNLM"/>
    </source>
</evidence>
<name>A4BID2_9GAMM</name>
<dbReference type="InterPro" id="IPR021529">
    <property type="entry name" value="DUF2798"/>
</dbReference>
<evidence type="ECO:0000313" key="3">
    <source>
        <dbReference type="Proteomes" id="UP000005953"/>
    </source>
</evidence>
<sequence length="77" mass="8635">MNPKTLVVAQLLISFQMALIMSGIFSALELGLTVQWLLVWGKQFIVAWPVAFVFSILTSRVAFPIAEKWVPSQTRKA</sequence>
<evidence type="ECO:0000313" key="2">
    <source>
        <dbReference type="EMBL" id="EAR08139.1"/>
    </source>
</evidence>
<keyword evidence="1" id="KW-0472">Membrane</keyword>
<feature type="transmembrane region" description="Helical" evidence="1">
    <location>
        <begin position="43"/>
        <end position="66"/>
    </location>
</feature>
<accession>A4BID2</accession>
<dbReference type="HOGENOM" id="CLU_173298_5_0_6"/>
<proteinExistence type="predicted"/>
<gene>
    <name evidence="2" type="ORF">MED297_00585</name>
</gene>
<keyword evidence="1" id="KW-0812">Transmembrane</keyword>
<protein>
    <recommendedName>
        <fullName evidence="4">DUF2798 domain-containing protein</fullName>
    </recommendedName>
</protein>
<organism evidence="2 3">
    <name type="scientific">Reinekea blandensis MED297</name>
    <dbReference type="NCBI Taxonomy" id="314283"/>
    <lineage>
        <taxon>Bacteria</taxon>
        <taxon>Pseudomonadati</taxon>
        <taxon>Pseudomonadota</taxon>
        <taxon>Gammaproteobacteria</taxon>
        <taxon>Oceanospirillales</taxon>
        <taxon>Saccharospirillaceae</taxon>
        <taxon>Reinekea</taxon>
    </lineage>
</organism>
<dbReference type="Pfam" id="PF11391">
    <property type="entry name" value="DUF2798"/>
    <property type="match status" value="1"/>
</dbReference>
<reference evidence="2 3" key="1">
    <citation type="submission" date="2006-02" db="EMBL/GenBank/DDBJ databases">
        <authorList>
            <person name="Pinhassi J."/>
            <person name="Pedros-Alio C."/>
            <person name="Ferriera S."/>
            <person name="Johnson J."/>
            <person name="Kravitz S."/>
            <person name="Halpern A."/>
            <person name="Remington K."/>
            <person name="Beeson K."/>
            <person name="Tran B."/>
            <person name="Rogers Y.-H."/>
            <person name="Friedman R."/>
            <person name="Venter J.C."/>
        </authorList>
    </citation>
    <scope>NUCLEOTIDE SEQUENCE [LARGE SCALE GENOMIC DNA]</scope>
    <source>
        <strain evidence="2 3">MED297</strain>
    </source>
</reference>